<organism evidence="1 2">
    <name type="scientific">Staurois parvus</name>
    <dbReference type="NCBI Taxonomy" id="386267"/>
    <lineage>
        <taxon>Eukaryota</taxon>
        <taxon>Metazoa</taxon>
        <taxon>Chordata</taxon>
        <taxon>Craniata</taxon>
        <taxon>Vertebrata</taxon>
        <taxon>Euteleostomi</taxon>
        <taxon>Amphibia</taxon>
        <taxon>Batrachia</taxon>
        <taxon>Anura</taxon>
        <taxon>Neobatrachia</taxon>
        <taxon>Ranoidea</taxon>
        <taxon>Ranidae</taxon>
        <taxon>Staurois</taxon>
    </lineage>
</organism>
<dbReference type="Gene3D" id="3.30.420.10">
    <property type="entry name" value="Ribonuclease H-like superfamily/Ribonuclease H"/>
    <property type="match status" value="1"/>
</dbReference>
<feature type="non-terminal residue" evidence="1">
    <location>
        <position position="78"/>
    </location>
</feature>
<proteinExistence type="predicted"/>
<keyword evidence="2" id="KW-1185">Reference proteome</keyword>
<dbReference type="InterPro" id="IPR036397">
    <property type="entry name" value="RNaseH_sf"/>
</dbReference>
<name>A0ABN9A9V2_9NEOB</name>
<dbReference type="EMBL" id="CATNWA010000070">
    <property type="protein sequence ID" value="CAI9532608.1"/>
    <property type="molecule type" value="Genomic_DNA"/>
</dbReference>
<gene>
    <name evidence="1" type="ORF">SPARVUS_LOCUS245971</name>
</gene>
<comment type="caution">
    <text evidence="1">The sequence shown here is derived from an EMBL/GenBank/DDBJ whole genome shotgun (WGS) entry which is preliminary data.</text>
</comment>
<evidence type="ECO:0000313" key="2">
    <source>
        <dbReference type="Proteomes" id="UP001162483"/>
    </source>
</evidence>
<evidence type="ECO:0000313" key="1">
    <source>
        <dbReference type="EMBL" id="CAI9532608.1"/>
    </source>
</evidence>
<accession>A0ABN9A9V2</accession>
<sequence length="78" mass="9394">MKFPCYYYLQLGTTAAQPQSGRAHKMTEWACRHWTLEQWRRVLWSDQSCFSIWQSDGHVWIWRLPGERYLPDCIVTSV</sequence>
<protein>
    <submittedName>
        <fullName evidence="1">Uncharacterized protein</fullName>
    </submittedName>
</protein>
<dbReference type="Proteomes" id="UP001162483">
    <property type="component" value="Unassembled WGS sequence"/>
</dbReference>
<reference evidence="1" key="1">
    <citation type="submission" date="2023-05" db="EMBL/GenBank/DDBJ databases">
        <authorList>
            <person name="Stuckert A."/>
        </authorList>
    </citation>
    <scope>NUCLEOTIDE SEQUENCE</scope>
</reference>